<dbReference type="SUPFAM" id="SSF53756">
    <property type="entry name" value="UDP-Glycosyltransferase/glycogen phosphorylase"/>
    <property type="match status" value="1"/>
</dbReference>
<dbReference type="InterPro" id="IPR028098">
    <property type="entry name" value="Glyco_trans_4-like_N"/>
</dbReference>
<accession>A0A537IHU4</accession>
<name>A0A537IHU4_9BACT</name>
<dbReference type="EMBL" id="VBAP01000130">
    <property type="protein sequence ID" value="TMI70869.1"/>
    <property type="molecule type" value="Genomic_DNA"/>
</dbReference>
<gene>
    <name evidence="3" type="ORF">E6H05_13190</name>
</gene>
<feature type="domain" description="Glycosyltransferase subfamily 4-like N-terminal" evidence="2">
    <location>
        <begin position="23"/>
        <end position="177"/>
    </location>
</feature>
<reference evidence="3 4" key="1">
    <citation type="journal article" date="2019" name="Nat. Microbiol.">
        <title>Mediterranean grassland soil C-N compound turnover is dependent on rainfall and depth, and is mediated by genomically divergent microorganisms.</title>
        <authorList>
            <person name="Diamond S."/>
            <person name="Andeer P.F."/>
            <person name="Li Z."/>
            <person name="Crits-Christoph A."/>
            <person name="Burstein D."/>
            <person name="Anantharaman K."/>
            <person name="Lane K.R."/>
            <person name="Thomas B.C."/>
            <person name="Pan C."/>
            <person name="Northen T.R."/>
            <person name="Banfield J.F."/>
        </authorList>
    </citation>
    <scope>NUCLEOTIDE SEQUENCE [LARGE SCALE GENOMIC DNA]</scope>
    <source>
        <strain evidence="3">NP_8</strain>
    </source>
</reference>
<dbReference type="AlphaFoldDB" id="A0A537IHU4"/>
<evidence type="ECO:0000259" key="1">
    <source>
        <dbReference type="Pfam" id="PF00534"/>
    </source>
</evidence>
<organism evidence="3 4">
    <name type="scientific">Candidatus Segetimicrobium genomatis</name>
    <dbReference type="NCBI Taxonomy" id="2569760"/>
    <lineage>
        <taxon>Bacteria</taxon>
        <taxon>Bacillati</taxon>
        <taxon>Candidatus Sysuimicrobiota</taxon>
        <taxon>Candidatus Sysuimicrobiia</taxon>
        <taxon>Candidatus Sysuimicrobiales</taxon>
        <taxon>Candidatus Segetimicrobiaceae</taxon>
        <taxon>Candidatus Segetimicrobium</taxon>
    </lineage>
</organism>
<sequence length="388" mass="41295">MIPDDLLPLRGTRVAHLSDTDGPGGAERMLAQLAGELVRSGCPGVAFLPADREGWLGRELRAAGVTVEYFRHDYAVSPRLAGFLAAAFRRHRIDLAHSHEFNTAVYGAWAARRAGIPHLITMHGGRYYAERLRRRLALRAAVAASGRLVAVSQPLAARLSHDLWLRPARITTIANGVRFTPVTQSTLRAELALSDGDRLLVAVGNLYPVKGHAVLLDAVARLGAIEPRLHVAIAGRGDLAATLERQAADAGLATRLHLLGLRQDIANVLAAADLFVLPSLSEGLPLALLEAMFAARPIVASAVGDVPVALAGGAAGLLVPPGNPASLADAIHRLLTQPFEARRLGTSAQARAAAEYDVTRMVGRYAELYARLLSRRREPVAAADPNPS</sequence>
<keyword evidence="3" id="KW-0808">Transferase</keyword>
<dbReference type="GO" id="GO:0016757">
    <property type="term" value="F:glycosyltransferase activity"/>
    <property type="evidence" value="ECO:0007669"/>
    <property type="project" value="TreeGrafter"/>
</dbReference>
<dbReference type="Proteomes" id="UP000318834">
    <property type="component" value="Unassembled WGS sequence"/>
</dbReference>
<evidence type="ECO:0000313" key="3">
    <source>
        <dbReference type="EMBL" id="TMI70869.1"/>
    </source>
</evidence>
<dbReference type="InterPro" id="IPR001296">
    <property type="entry name" value="Glyco_trans_1"/>
</dbReference>
<proteinExistence type="predicted"/>
<evidence type="ECO:0000259" key="2">
    <source>
        <dbReference type="Pfam" id="PF13439"/>
    </source>
</evidence>
<comment type="caution">
    <text evidence="3">The sequence shown here is derived from an EMBL/GenBank/DDBJ whole genome shotgun (WGS) entry which is preliminary data.</text>
</comment>
<dbReference type="PANTHER" id="PTHR12526">
    <property type="entry name" value="GLYCOSYLTRANSFERASE"/>
    <property type="match status" value="1"/>
</dbReference>
<dbReference type="Gene3D" id="3.40.50.2000">
    <property type="entry name" value="Glycogen Phosphorylase B"/>
    <property type="match status" value="2"/>
</dbReference>
<dbReference type="Pfam" id="PF13439">
    <property type="entry name" value="Glyco_transf_4"/>
    <property type="match status" value="1"/>
</dbReference>
<dbReference type="PANTHER" id="PTHR12526:SF636">
    <property type="entry name" value="BLL3647 PROTEIN"/>
    <property type="match status" value="1"/>
</dbReference>
<feature type="domain" description="Glycosyl transferase family 1" evidence="1">
    <location>
        <begin position="186"/>
        <end position="349"/>
    </location>
</feature>
<dbReference type="Pfam" id="PF00534">
    <property type="entry name" value="Glycos_transf_1"/>
    <property type="match status" value="1"/>
</dbReference>
<evidence type="ECO:0000313" key="4">
    <source>
        <dbReference type="Proteomes" id="UP000318834"/>
    </source>
</evidence>
<protein>
    <submittedName>
        <fullName evidence="3">Glycosyltransferase</fullName>
    </submittedName>
</protein>